<dbReference type="Gene3D" id="1.10.10.10">
    <property type="entry name" value="Winged helix-like DNA-binding domain superfamily/Winged helix DNA-binding domain"/>
    <property type="match status" value="1"/>
</dbReference>
<dbReference type="PANTHER" id="PTHR43712:SF15">
    <property type="entry name" value="MONODICTYPHENONE CLUSTER TRANSCRIPTIONAL COACTIVATOR MDPA"/>
    <property type="match status" value="1"/>
</dbReference>
<name>A0A9P4K401_9PLEO</name>
<dbReference type="PANTHER" id="PTHR43712">
    <property type="entry name" value="PUTATIVE (AFU_ORTHOLOGUE AFUA_4G14580)-RELATED"/>
    <property type="match status" value="1"/>
</dbReference>
<sequence length="428" mass="47196">MLGARVPNTVLRVEKHPGPRTYDFPSGIYFWRDRVGLYGIEIAEQAVGDGRECFPAKDELGNADRAFRSTQGKPELLVSRPAQQIQIVACLRWLCEFNILPCIPQQQPVSYEDLSQLALVPEGHLRRVCRMLISAKFLEETASTHVGHTALSYAFVNNFALSDGLAFLTETIVPASLKMVEASKSFDKADRSPYSAAFGTSTSFTDQALPHGRLSRQFDHFMRCIANDTGNGLLSILRRLNINGDKEALAVDVSCTSLTIVRTLAVLHPRLSFVAQFAKEPPPTDGKALPESLAPRIQCLLQSNPEKQPIRNASTYILFLQSIDTNDAAVSRKVLNCIKAHADILRCNSDAKLVILAATSPAAEVDWHKHMAHMCRFQLSHDVPLDRLELRGILDEALRNIPGLCLAGMTVSENGDFCIYEIASIGLA</sequence>
<dbReference type="InterPro" id="IPR036390">
    <property type="entry name" value="WH_DNA-bd_sf"/>
</dbReference>
<dbReference type="OrthoDB" id="2410195at2759"/>
<keyword evidence="2" id="KW-1185">Reference proteome</keyword>
<comment type="caution">
    <text evidence="1">The sequence shown here is derived from an EMBL/GenBank/DDBJ whole genome shotgun (WGS) entry which is preliminary data.</text>
</comment>
<dbReference type="SUPFAM" id="SSF46785">
    <property type="entry name" value="Winged helix' DNA-binding domain"/>
    <property type="match status" value="1"/>
</dbReference>
<reference evidence="2" key="1">
    <citation type="journal article" date="2020" name="Stud. Mycol.">
        <title>101 Dothideomycetes genomes: A test case for predicting lifestyles and emergence of pathogens.</title>
        <authorList>
            <person name="Haridas S."/>
            <person name="Albert R."/>
            <person name="Binder M."/>
            <person name="Bloem J."/>
            <person name="LaButti K."/>
            <person name="Salamov A."/>
            <person name="Andreopoulos B."/>
            <person name="Baker S."/>
            <person name="Barry K."/>
            <person name="Bills G."/>
            <person name="Bluhm B."/>
            <person name="Cannon C."/>
            <person name="Castanera R."/>
            <person name="Culley D."/>
            <person name="Daum C."/>
            <person name="Ezra D."/>
            <person name="Gonzalez J."/>
            <person name="Henrissat B."/>
            <person name="Kuo A."/>
            <person name="Liang C."/>
            <person name="Lipzen A."/>
            <person name="Lutzoni F."/>
            <person name="Magnuson J."/>
            <person name="Mondo S."/>
            <person name="Nolan M."/>
            <person name="Ohm R."/>
            <person name="Pangilinan J."/>
            <person name="Park H.-J."/>
            <person name="Ramirez L."/>
            <person name="Alfaro M."/>
            <person name="Sun H."/>
            <person name="Tritt A."/>
            <person name="Yoshinaga Y."/>
            <person name="Zwiers L.-H."/>
            <person name="Turgeon B."/>
            <person name="Goodwin S."/>
            <person name="Spatafora J."/>
            <person name="Crous P."/>
            <person name="Grigoriev I."/>
        </authorList>
    </citation>
    <scope>NUCLEOTIDE SEQUENCE [LARGE SCALE GENOMIC DNA]</scope>
    <source>
        <strain evidence="2">CBS 304.66</strain>
    </source>
</reference>
<gene>
    <name evidence="1" type="ORF">CC78DRAFT_586420</name>
</gene>
<proteinExistence type="predicted"/>
<evidence type="ECO:0000313" key="1">
    <source>
        <dbReference type="EMBL" id="KAF2259024.1"/>
    </source>
</evidence>
<dbReference type="InterPro" id="IPR029063">
    <property type="entry name" value="SAM-dependent_MTases_sf"/>
</dbReference>
<dbReference type="Proteomes" id="UP000800093">
    <property type="component" value="Unassembled WGS sequence"/>
</dbReference>
<evidence type="ECO:0000313" key="2">
    <source>
        <dbReference type="Proteomes" id="UP000800093"/>
    </source>
</evidence>
<dbReference type="InterPro" id="IPR036388">
    <property type="entry name" value="WH-like_DNA-bd_sf"/>
</dbReference>
<protein>
    <submittedName>
        <fullName evidence="1">Uncharacterized protein</fullName>
    </submittedName>
</protein>
<dbReference type="AlphaFoldDB" id="A0A9P4K401"/>
<dbReference type="Gene3D" id="3.40.50.150">
    <property type="entry name" value="Vaccinia Virus protein VP39"/>
    <property type="match status" value="1"/>
</dbReference>
<accession>A0A9P4K401</accession>
<organism evidence="1 2">
    <name type="scientific">Lojkania enalia</name>
    <dbReference type="NCBI Taxonomy" id="147567"/>
    <lineage>
        <taxon>Eukaryota</taxon>
        <taxon>Fungi</taxon>
        <taxon>Dikarya</taxon>
        <taxon>Ascomycota</taxon>
        <taxon>Pezizomycotina</taxon>
        <taxon>Dothideomycetes</taxon>
        <taxon>Pleosporomycetidae</taxon>
        <taxon>Pleosporales</taxon>
        <taxon>Pleosporales incertae sedis</taxon>
        <taxon>Lojkania</taxon>
    </lineage>
</organism>
<dbReference type="EMBL" id="ML986724">
    <property type="protein sequence ID" value="KAF2259024.1"/>
    <property type="molecule type" value="Genomic_DNA"/>
</dbReference>